<dbReference type="Proteomes" id="UP000026915">
    <property type="component" value="Chromosome 6"/>
</dbReference>
<dbReference type="InParanoid" id="A0A061GHD7"/>
<evidence type="ECO:0000313" key="2">
    <source>
        <dbReference type="Proteomes" id="UP000026915"/>
    </source>
</evidence>
<accession>A0A061GHD7</accession>
<keyword evidence="2" id="KW-1185">Reference proteome</keyword>
<dbReference type="Gramene" id="EOY26469">
    <property type="protein sequence ID" value="EOY26469"/>
    <property type="gene ID" value="TCM_028188"/>
</dbReference>
<reference evidence="1 2" key="1">
    <citation type="journal article" date="2013" name="Genome Biol.">
        <title>The genome sequence of the most widely cultivated cacao type and its use to identify candidate genes regulating pod color.</title>
        <authorList>
            <person name="Motamayor J.C."/>
            <person name="Mockaitis K."/>
            <person name="Schmutz J."/>
            <person name="Haiminen N."/>
            <person name="Iii D.L."/>
            <person name="Cornejo O."/>
            <person name="Findley S.D."/>
            <person name="Zheng P."/>
            <person name="Utro F."/>
            <person name="Royaert S."/>
            <person name="Saski C."/>
            <person name="Jenkins J."/>
            <person name="Podicheti R."/>
            <person name="Zhao M."/>
            <person name="Scheffler B.E."/>
            <person name="Stack J.C."/>
            <person name="Feltus F.A."/>
            <person name="Mustiga G.M."/>
            <person name="Amores F."/>
            <person name="Phillips W."/>
            <person name="Marelli J.P."/>
            <person name="May G.D."/>
            <person name="Shapiro H."/>
            <person name="Ma J."/>
            <person name="Bustamante C.D."/>
            <person name="Schnell R.J."/>
            <person name="Main D."/>
            <person name="Gilbert D."/>
            <person name="Parida L."/>
            <person name="Kuhn D.N."/>
        </authorList>
    </citation>
    <scope>NUCLEOTIDE SEQUENCE [LARGE SCALE GENOMIC DNA]</scope>
    <source>
        <strain evidence="2">cv. Matina 1-6</strain>
    </source>
</reference>
<proteinExistence type="predicted"/>
<dbReference type="HOGENOM" id="CLU_1952751_0_0_1"/>
<protein>
    <submittedName>
        <fullName evidence="1">Uncharacterized protein</fullName>
    </submittedName>
</protein>
<organism evidence="1 2">
    <name type="scientific">Theobroma cacao</name>
    <name type="common">Cacao</name>
    <name type="synonym">Cocoa</name>
    <dbReference type="NCBI Taxonomy" id="3641"/>
    <lineage>
        <taxon>Eukaryota</taxon>
        <taxon>Viridiplantae</taxon>
        <taxon>Streptophyta</taxon>
        <taxon>Embryophyta</taxon>
        <taxon>Tracheophyta</taxon>
        <taxon>Spermatophyta</taxon>
        <taxon>Magnoliopsida</taxon>
        <taxon>eudicotyledons</taxon>
        <taxon>Gunneridae</taxon>
        <taxon>Pentapetalae</taxon>
        <taxon>rosids</taxon>
        <taxon>malvids</taxon>
        <taxon>Malvales</taxon>
        <taxon>Malvaceae</taxon>
        <taxon>Byttnerioideae</taxon>
        <taxon>Theobroma</taxon>
    </lineage>
</organism>
<name>A0A061GHD7_THECC</name>
<evidence type="ECO:0000313" key="1">
    <source>
        <dbReference type="EMBL" id="EOY26469.1"/>
    </source>
</evidence>
<gene>
    <name evidence="1" type="ORF">TCM_028188</name>
</gene>
<dbReference type="EMBL" id="CM001884">
    <property type="protein sequence ID" value="EOY26469.1"/>
    <property type="molecule type" value="Genomic_DNA"/>
</dbReference>
<sequence length="129" mass="14629">MTMMECTSRDCTHDDDVFICKCGGFCLRKRGIFTGALFLTTARLNFAATSSSRVVRVFTRFGSRCSEKVTIAFCCSEKLSICPTKFRCSEKPSVHFAILRVFAIFFYFIYTLVEYGLPTCLGIIYLSLE</sequence>
<dbReference type="AlphaFoldDB" id="A0A061GHD7"/>